<dbReference type="AlphaFoldDB" id="A0A164G3M1"/>
<evidence type="ECO:0008006" key="3">
    <source>
        <dbReference type="Google" id="ProtNLM"/>
    </source>
</evidence>
<dbReference type="Proteomes" id="UP000076858">
    <property type="component" value="Unassembled WGS sequence"/>
</dbReference>
<keyword evidence="2" id="KW-1185">Reference proteome</keyword>
<dbReference type="CDD" id="cd09275">
    <property type="entry name" value="RNase_HI_RT_DIRS1"/>
    <property type="match status" value="1"/>
</dbReference>
<dbReference type="EMBL" id="LRGB01016868">
    <property type="protein sequence ID" value="KZR98487.1"/>
    <property type="molecule type" value="Genomic_DNA"/>
</dbReference>
<reference evidence="1 2" key="1">
    <citation type="submission" date="2016-03" db="EMBL/GenBank/DDBJ databases">
        <title>EvidentialGene: Evidence-directed Construction of Genes on Genomes.</title>
        <authorList>
            <person name="Gilbert D.G."/>
            <person name="Choi J.-H."/>
            <person name="Mockaitis K."/>
            <person name="Colbourne J."/>
            <person name="Pfrender M."/>
        </authorList>
    </citation>
    <scope>NUCLEOTIDE SEQUENCE [LARGE SCALE GENOMIC DNA]</scope>
    <source>
        <strain evidence="1 2">Xinb3</strain>
        <tissue evidence="1">Complete organism</tissue>
    </source>
</reference>
<dbReference type="PANTHER" id="PTHR33050:SF7">
    <property type="entry name" value="RIBONUCLEASE H"/>
    <property type="match status" value="1"/>
</dbReference>
<organism evidence="1 2">
    <name type="scientific">Daphnia magna</name>
    <dbReference type="NCBI Taxonomy" id="35525"/>
    <lineage>
        <taxon>Eukaryota</taxon>
        <taxon>Metazoa</taxon>
        <taxon>Ecdysozoa</taxon>
        <taxon>Arthropoda</taxon>
        <taxon>Crustacea</taxon>
        <taxon>Branchiopoda</taxon>
        <taxon>Diplostraca</taxon>
        <taxon>Cladocera</taxon>
        <taxon>Anomopoda</taxon>
        <taxon>Daphniidae</taxon>
        <taxon>Daphnia</taxon>
    </lineage>
</organism>
<feature type="non-terminal residue" evidence="1">
    <location>
        <position position="240"/>
    </location>
</feature>
<sequence length="240" mass="26871">WACKAARPWKGHGEIFVGNPLRSLRARAFQKITKSFSVEIPGSLNKMVSLSDPAKADLIWWASHLEKCNGRTFFPDNPDLVIFSDSSLHGWGAICDGSRSRGPWTAADKHRHINELELLTAYFSLQAFANSSDIISIHLFLDNSTAVSYINKCGGTRSRALSNIGAQIIQWCEARNISILASHLPGNCNIIADEKLRTALDSSDWMLLQDKFKQLSQIWPVQIDLFASAWNARLPKFVSW</sequence>
<dbReference type="PANTHER" id="PTHR33050">
    <property type="entry name" value="REVERSE TRANSCRIPTASE DOMAIN-CONTAINING PROTEIN"/>
    <property type="match status" value="1"/>
</dbReference>
<dbReference type="InterPro" id="IPR052055">
    <property type="entry name" value="Hepadnavirus_pol/RT"/>
</dbReference>
<proteinExistence type="predicted"/>
<gene>
    <name evidence="1" type="ORF">APZ42_006074</name>
</gene>
<comment type="caution">
    <text evidence="1">The sequence shown here is derived from an EMBL/GenBank/DDBJ whole genome shotgun (WGS) entry which is preliminary data.</text>
</comment>
<name>A0A164G3M1_9CRUS</name>
<evidence type="ECO:0000313" key="1">
    <source>
        <dbReference type="EMBL" id="KZR98487.1"/>
    </source>
</evidence>
<evidence type="ECO:0000313" key="2">
    <source>
        <dbReference type="Proteomes" id="UP000076858"/>
    </source>
</evidence>
<accession>A0A164G3M1</accession>
<protein>
    <recommendedName>
        <fullName evidence="3">RNase H type-1 domain-containing protein</fullName>
    </recommendedName>
</protein>
<feature type="non-terminal residue" evidence="1">
    <location>
        <position position="1"/>
    </location>
</feature>